<dbReference type="BioCyc" id="JESP1508404:G14D9-13276-MONOMER"/>
<dbReference type="HOGENOM" id="CLU_1025930_0_0_9"/>
<keyword evidence="1" id="KW-0614">Plasmid</keyword>
<geneLocation type="plasmid" evidence="2"/>
<evidence type="ECO:0000313" key="1">
    <source>
        <dbReference type="EMBL" id="AJD93310.1"/>
    </source>
</evidence>
<evidence type="ECO:0000313" key="2">
    <source>
        <dbReference type="Proteomes" id="UP000031449"/>
    </source>
</evidence>
<dbReference type="KEGG" id="jeo:JMA_39920"/>
<dbReference type="AlphaFoldDB" id="A0A0B5AT13"/>
<dbReference type="Proteomes" id="UP000031449">
    <property type="component" value="Plasmid unnamed"/>
</dbReference>
<accession>A0A0B5AT13</accession>
<sequence length="271" mass="32326">MAFTIEQIQKELVALFGIGHEQHVGEYWDVLSDVDGQMYHTTNLYLRKMTPLTQEHSSLKRLIGLPRQQDWLTPHNVHQWMKRVIVLEKMWSMLLEMESVLKPMNYSAETWEKEVQTLFSLSESGCTLPGRTMERRLLYWVKQSGKHEMVIDTRSNGEDQREGIVFSETIKRNGKEVNRRHRISVEDIIRLEEILIERYIKVLKTWMKMSVYSLRKCTQLEYLFEPEEWEILNNRTTNFSTKQLSYWMDRAGKSIPLESLEEWYGWEDEGA</sequence>
<dbReference type="EMBL" id="CP009417">
    <property type="protein sequence ID" value="AJD93310.1"/>
    <property type="molecule type" value="Genomic_DNA"/>
</dbReference>
<keyword evidence="2" id="KW-1185">Reference proteome</keyword>
<organism evidence="1 2">
    <name type="scientific">Jeotgalibacillus malaysiensis</name>
    <dbReference type="NCBI Taxonomy" id="1508404"/>
    <lineage>
        <taxon>Bacteria</taxon>
        <taxon>Bacillati</taxon>
        <taxon>Bacillota</taxon>
        <taxon>Bacilli</taxon>
        <taxon>Bacillales</taxon>
        <taxon>Caryophanaceae</taxon>
        <taxon>Jeotgalibacillus</taxon>
    </lineage>
</organism>
<proteinExistence type="predicted"/>
<name>A0A0B5AT13_9BACL</name>
<protein>
    <submittedName>
        <fullName evidence="1">Uncharacterized protein</fullName>
    </submittedName>
</protein>
<reference evidence="1 2" key="1">
    <citation type="submission" date="2014-08" db="EMBL/GenBank/DDBJ databases">
        <title>Complete genome of a marine bacteria Jeotgalibacillus malaysiensis.</title>
        <authorList>
            <person name="Yaakop A.S."/>
            <person name="Chan K.-G."/>
            <person name="Goh K.M."/>
        </authorList>
    </citation>
    <scope>NUCLEOTIDE SEQUENCE [LARGE SCALE GENOMIC DNA]</scope>
    <source>
        <strain evidence="1 2">D5</strain>
        <plasmid evidence="2">Plasmid</plasmid>
    </source>
</reference>
<gene>
    <name evidence="1" type="ORF">JMA_39920</name>
</gene>